<dbReference type="Gene3D" id="1.10.630.10">
    <property type="entry name" value="Cytochrome P450"/>
    <property type="match status" value="2"/>
</dbReference>
<keyword evidence="7 9" id="KW-0408">Iron</keyword>
<dbReference type="Pfam" id="PF00067">
    <property type="entry name" value="p450"/>
    <property type="match status" value="1"/>
</dbReference>
<gene>
    <name evidence="11" type="ORF">PPROV_000421200</name>
</gene>
<comment type="caution">
    <text evidence="11">The sequence shown here is derived from an EMBL/GenBank/DDBJ whole genome shotgun (WGS) entry which is preliminary data.</text>
</comment>
<evidence type="ECO:0000313" key="11">
    <source>
        <dbReference type="EMBL" id="GHP05462.1"/>
    </source>
</evidence>
<dbReference type="InterPro" id="IPR036396">
    <property type="entry name" value="Cyt_P450_sf"/>
</dbReference>
<keyword evidence="6 10" id="KW-0560">Oxidoreductase</keyword>
<evidence type="ECO:0000256" key="5">
    <source>
        <dbReference type="ARBA" id="ARBA00022989"/>
    </source>
</evidence>
<dbReference type="PANTHER" id="PTHR24282:SF211">
    <property type="entry name" value="CYTOCHROME P450-RELATED"/>
    <property type="match status" value="1"/>
</dbReference>
<dbReference type="Proteomes" id="UP000660262">
    <property type="component" value="Unassembled WGS sequence"/>
</dbReference>
<keyword evidence="4 9" id="KW-0479">Metal-binding</keyword>
<dbReference type="GO" id="GO:0016705">
    <property type="term" value="F:oxidoreductase activity, acting on paired donors, with incorporation or reduction of molecular oxygen"/>
    <property type="evidence" value="ECO:0007669"/>
    <property type="project" value="InterPro"/>
</dbReference>
<dbReference type="PROSITE" id="PS00086">
    <property type="entry name" value="CYTOCHROME_P450"/>
    <property type="match status" value="1"/>
</dbReference>
<evidence type="ECO:0000313" key="12">
    <source>
        <dbReference type="Proteomes" id="UP000660262"/>
    </source>
</evidence>
<evidence type="ECO:0000256" key="2">
    <source>
        <dbReference type="ARBA" id="ARBA00022617"/>
    </source>
</evidence>
<evidence type="ECO:0000256" key="7">
    <source>
        <dbReference type="ARBA" id="ARBA00023004"/>
    </source>
</evidence>
<sequence length="257" mass="28080">MANKTVSRKAALVKLAATIADKTDGLAENWQALCGTGGEAVVRIDQTSKAVTLESIVAAVFSSDLKLVRGDTEAVRLVRSLINLMAASDEVQSDPLLSFRYLETDARLRKEKANAELDQFIVKCIDKRVDMAANGKPLPGDMLDSLMGVLGRLPQYWGKDAETFDPSRFEGGVGDENAAYLPFGGGKRYCVGANMAMLEAQIVVAGLLRRFEVSCTPELSEKLRSTASHHLPVYYGAGLMAFDSETSFLKIRRRQRK</sequence>
<keyword evidence="12" id="KW-1185">Reference proteome</keyword>
<dbReference type="SUPFAM" id="SSF48264">
    <property type="entry name" value="Cytochrome P450"/>
    <property type="match status" value="1"/>
</dbReference>
<dbReference type="GO" id="GO:0004497">
    <property type="term" value="F:monooxygenase activity"/>
    <property type="evidence" value="ECO:0007669"/>
    <property type="project" value="UniProtKB-KW"/>
</dbReference>
<keyword evidence="8" id="KW-0472">Membrane</keyword>
<feature type="binding site" description="axial binding residue" evidence="9">
    <location>
        <position position="190"/>
    </location>
    <ligand>
        <name>heme</name>
        <dbReference type="ChEBI" id="CHEBI:30413"/>
    </ligand>
    <ligandPart>
        <name>Fe</name>
        <dbReference type="ChEBI" id="CHEBI:18248"/>
    </ligandPart>
</feature>
<dbReference type="PRINTS" id="PR00463">
    <property type="entry name" value="EP450I"/>
</dbReference>
<dbReference type="OrthoDB" id="1470350at2759"/>
<reference evidence="11" key="1">
    <citation type="submission" date="2020-10" db="EMBL/GenBank/DDBJ databases">
        <title>Unveiling of a novel bifunctional photoreceptor, Dualchrome1, isolated from a cosmopolitan green alga.</title>
        <authorList>
            <person name="Suzuki S."/>
            <person name="Kawachi M."/>
        </authorList>
    </citation>
    <scope>NUCLEOTIDE SEQUENCE</scope>
    <source>
        <strain evidence="11">NIES 2893</strain>
    </source>
</reference>
<dbReference type="AlphaFoldDB" id="A0A830HFF0"/>
<organism evidence="11 12">
    <name type="scientific">Pycnococcus provasolii</name>
    <dbReference type="NCBI Taxonomy" id="41880"/>
    <lineage>
        <taxon>Eukaryota</taxon>
        <taxon>Viridiplantae</taxon>
        <taxon>Chlorophyta</taxon>
        <taxon>Pseudoscourfieldiophyceae</taxon>
        <taxon>Pseudoscourfieldiales</taxon>
        <taxon>Pycnococcaceae</taxon>
        <taxon>Pycnococcus</taxon>
    </lineage>
</organism>
<dbReference type="GO" id="GO:0005506">
    <property type="term" value="F:iron ion binding"/>
    <property type="evidence" value="ECO:0007669"/>
    <property type="project" value="InterPro"/>
</dbReference>
<evidence type="ECO:0000256" key="1">
    <source>
        <dbReference type="ARBA" id="ARBA00004370"/>
    </source>
</evidence>
<keyword evidence="5" id="KW-1133">Transmembrane helix</keyword>
<proteinExistence type="inferred from homology"/>
<keyword evidence="10" id="KW-0503">Monooxygenase</keyword>
<comment type="subcellular location">
    <subcellularLocation>
        <location evidence="1">Membrane</location>
    </subcellularLocation>
</comment>
<dbReference type="InterPro" id="IPR001128">
    <property type="entry name" value="Cyt_P450"/>
</dbReference>
<dbReference type="InterPro" id="IPR017972">
    <property type="entry name" value="Cyt_P450_CS"/>
</dbReference>
<keyword evidence="2 9" id="KW-0349">Heme</keyword>
<dbReference type="GO" id="GO:0020037">
    <property type="term" value="F:heme binding"/>
    <property type="evidence" value="ECO:0007669"/>
    <property type="project" value="InterPro"/>
</dbReference>
<evidence type="ECO:0000256" key="3">
    <source>
        <dbReference type="ARBA" id="ARBA00022692"/>
    </source>
</evidence>
<evidence type="ECO:0008006" key="13">
    <source>
        <dbReference type="Google" id="ProtNLM"/>
    </source>
</evidence>
<name>A0A830HFF0_9CHLO</name>
<dbReference type="InterPro" id="IPR002401">
    <property type="entry name" value="Cyt_P450_E_grp-I"/>
</dbReference>
<evidence type="ECO:0000256" key="8">
    <source>
        <dbReference type="ARBA" id="ARBA00023136"/>
    </source>
</evidence>
<protein>
    <recommendedName>
        <fullName evidence="13">Cytochrome P450</fullName>
    </recommendedName>
</protein>
<dbReference type="GO" id="GO:0016020">
    <property type="term" value="C:membrane"/>
    <property type="evidence" value="ECO:0007669"/>
    <property type="project" value="UniProtKB-SubCell"/>
</dbReference>
<dbReference type="InterPro" id="IPR050665">
    <property type="entry name" value="Cytochrome_P450_Monooxygen"/>
</dbReference>
<comment type="similarity">
    <text evidence="10">Belongs to the cytochrome P450 family.</text>
</comment>
<evidence type="ECO:0000256" key="4">
    <source>
        <dbReference type="ARBA" id="ARBA00022723"/>
    </source>
</evidence>
<dbReference type="EMBL" id="BNJQ01000010">
    <property type="protein sequence ID" value="GHP05462.1"/>
    <property type="molecule type" value="Genomic_DNA"/>
</dbReference>
<evidence type="ECO:0000256" key="6">
    <source>
        <dbReference type="ARBA" id="ARBA00023002"/>
    </source>
</evidence>
<accession>A0A830HFF0</accession>
<dbReference type="PANTHER" id="PTHR24282">
    <property type="entry name" value="CYTOCHROME P450 FAMILY MEMBER"/>
    <property type="match status" value="1"/>
</dbReference>
<keyword evidence="3" id="KW-0812">Transmembrane</keyword>
<evidence type="ECO:0000256" key="10">
    <source>
        <dbReference type="RuleBase" id="RU000461"/>
    </source>
</evidence>
<evidence type="ECO:0000256" key="9">
    <source>
        <dbReference type="PIRSR" id="PIRSR602401-1"/>
    </source>
</evidence>
<comment type="cofactor">
    <cofactor evidence="9">
        <name>heme</name>
        <dbReference type="ChEBI" id="CHEBI:30413"/>
    </cofactor>
</comment>